<evidence type="ECO:0000313" key="2">
    <source>
        <dbReference type="EMBL" id="GAJ01733.1"/>
    </source>
</evidence>
<organism evidence="2">
    <name type="scientific">marine sediment metagenome</name>
    <dbReference type="NCBI Taxonomy" id="412755"/>
    <lineage>
        <taxon>unclassified sequences</taxon>
        <taxon>metagenomes</taxon>
        <taxon>ecological metagenomes</taxon>
    </lineage>
</organism>
<comment type="caution">
    <text evidence="2">The sequence shown here is derived from an EMBL/GenBank/DDBJ whole genome shotgun (WGS) entry which is preliminary data.</text>
</comment>
<proteinExistence type="predicted"/>
<dbReference type="GO" id="GO:0006631">
    <property type="term" value="P:fatty acid metabolic process"/>
    <property type="evidence" value="ECO:0007669"/>
    <property type="project" value="InterPro"/>
</dbReference>
<dbReference type="PROSITE" id="PS51257">
    <property type="entry name" value="PROKAR_LIPOPROTEIN"/>
    <property type="match status" value="1"/>
</dbReference>
<gene>
    <name evidence="2" type="ORF">S12H4_32017</name>
</gene>
<dbReference type="InterPro" id="IPR006176">
    <property type="entry name" value="3-OHacyl-CoA_DH_NAD-bd"/>
</dbReference>
<name>X1T8Q8_9ZZZZ</name>
<dbReference type="AlphaFoldDB" id="X1T8Q8"/>
<accession>X1T8Q8</accession>
<dbReference type="InterPro" id="IPR036291">
    <property type="entry name" value="NAD(P)-bd_dom_sf"/>
</dbReference>
<reference evidence="2" key="1">
    <citation type="journal article" date="2014" name="Front. Microbiol.">
        <title>High frequency of phylogenetically diverse reductive dehalogenase-homologous genes in deep subseafloor sedimentary metagenomes.</title>
        <authorList>
            <person name="Kawai M."/>
            <person name="Futagami T."/>
            <person name="Toyoda A."/>
            <person name="Takaki Y."/>
            <person name="Nishi S."/>
            <person name="Hori S."/>
            <person name="Arai W."/>
            <person name="Tsubouchi T."/>
            <person name="Morono Y."/>
            <person name="Uchiyama I."/>
            <person name="Ito T."/>
            <person name="Fujiyama A."/>
            <person name="Inagaki F."/>
            <person name="Takami H."/>
        </authorList>
    </citation>
    <scope>NUCLEOTIDE SEQUENCE</scope>
    <source>
        <strain evidence="2">Expedition CK06-06</strain>
    </source>
</reference>
<sequence length="63" mass="6688">MEIEDIRRVLIVGAGAMGCQIGLQCAVHGYDVILYDIAPDKLQAATTQIKSYANGFSSSGLLT</sequence>
<feature type="non-terminal residue" evidence="2">
    <location>
        <position position="63"/>
    </location>
</feature>
<dbReference type="EMBL" id="BARW01018739">
    <property type="protein sequence ID" value="GAJ01733.1"/>
    <property type="molecule type" value="Genomic_DNA"/>
</dbReference>
<dbReference type="Pfam" id="PF02737">
    <property type="entry name" value="3HCDH_N"/>
    <property type="match status" value="1"/>
</dbReference>
<dbReference type="GO" id="GO:0070403">
    <property type="term" value="F:NAD+ binding"/>
    <property type="evidence" value="ECO:0007669"/>
    <property type="project" value="InterPro"/>
</dbReference>
<protein>
    <recommendedName>
        <fullName evidence="1">3-hydroxyacyl-CoA dehydrogenase NAD binding domain-containing protein</fullName>
    </recommendedName>
</protein>
<evidence type="ECO:0000259" key="1">
    <source>
        <dbReference type="Pfam" id="PF02737"/>
    </source>
</evidence>
<dbReference type="Gene3D" id="3.40.50.720">
    <property type="entry name" value="NAD(P)-binding Rossmann-like Domain"/>
    <property type="match status" value="1"/>
</dbReference>
<dbReference type="SUPFAM" id="SSF51735">
    <property type="entry name" value="NAD(P)-binding Rossmann-fold domains"/>
    <property type="match status" value="1"/>
</dbReference>
<feature type="domain" description="3-hydroxyacyl-CoA dehydrogenase NAD binding" evidence="1">
    <location>
        <begin position="9"/>
        <end position="62"/>
    </location>
</feature>